<reference evidence="15 16" key="1">
    <citation type="journal article" date="2011" name="Front. Microbiol.">
        <title>Two Strains of Crocosphaera watsonii with Highly Conserved Genomes are Distinguished by Strain-Specific Features.</title>
        <authorList>
            <person name="Bench S.R."/>
            <person name="Ilikchyan I.N."/>
            <person name="Tripp H.J."/>
            <person name="Zehr J.P."/>
        </authorList>
    </citation>
    <scope>NUCLEOTIDE SEQUENCE [LARGE SCALE GENOMIC DNA]</scope>
    <source>
        <strain evidence="15 16">WH 0003</strain>
    </source>
</reference>
<dbReference type="GeneID" id="88768781"/>
<keyword evidence="7" id="KW-0004">4Fe-4S</keyword>
<evidence type="ECO:0000256" key="9">
    <source>
        <dbReference type="ARBA" id="ARBA00022723"/>
    </source>
</evidence>
<evidence type="ECO:0000313" key="16">
    <source>
        <dbReference type="Proteomes" id="UP000003477"/>
    </source>
</evidence>
<name>G5JDH8_CROWT</name>
<dbReference type="RefSeq" id="WP_007313218.1">
    <property type="nucleotide sequence ID" value="NZ_AESD01000849.1"/>
</dbReference>
<evidence type="ECO:0000313" key="15">
    <source>
        <dbReference type="EMBL" id="EHJ09768.1"/>
    </source>
</evidence>
<feature type="domain" description="Aconitase/3-isopropylmalate dehydratase large subunit alpha/beta/alpha" evidence="14">
    <location>
        <begin position="8"/>
        <end position="111"/>
    </location>
</feature>
<keyword evidence="12 15" id="KW-0456">Lyase</keyword>
<evidence type="ECO:0000256" key="6">
    <source>
        <dbReference type="ARBA" id="ARBA00022430"/>
    </source>
</evidence>
<comment type="caution">
    <text evidence="15">The sequence shown here is derived from an EMBL/GenBank/DDBJ whole genome shotgun (WGS) entry which is preliminary data.</text>
</comment>
<dbReference type="Gene3D" id="3.30.499.10">
    <property type="entry name" value="Aconitase, domain 3"/>
    <property type="match status" value="1"/>
</dbReference>
<dbReference type="GO" id="GO:0003861">
    <property type="term" value="F:3-isopropylmalate dehydratase activity"/>
    <property type="evidence" value="ECO:0007669"/>
    <property type="project" value="UniProtKB-EC"/>
</dbReference>
<proteinExistence type="predicted"/>
<keyword evidence="10" id="KW-0408">Iron</keyword>
<dbReference type="InterPro" id="IPR050067">
    <property type="entry name" value="IPM_dehydratase_rel_enz"/>
</dbReference>
<comment type="pathway">
    <text evidence="4">Amino-acid biosynthesis; L-leucine biosynthesis; L-leucine from 3-methyl-2-oxobutanoate: step 2/4.</text>
</comment>
<comment type="function">
    <text evidence="3">Catalyzes the isomerization between 2-isopropylmalate and 3-isopropylmalate, via the formation of 2-isopropylmaleate.</text>
</comment>
<dbReference type="PANTHER" id="PTHR43822">
    <property type="entry name" value="HOMOACONITASE, MITOCHONDRIAL-RELATED"/>
    <property type="match status" value="1"/>
</dbReference>
<keyword evidence="13" id="KW-0100">Branched-chain amino acid biosynthesis</keyword>
<keyword evidence="11" id="KW-0411">Iron-sulfur</keyword>
<evidence type="ECO:0000256" key="4">
    <source>
        <dbReference type="ARBA" id="ARBA00004729"/>
    </source>
</evidence>
<dbReference type="Pfam" id="PF00330">
    <property type="entry name" value="Aconitase"/>
    <property type="match status" value="1"/>
</dbReference>
<protein>
    <recommendedName>
        <fullName evidence="5">3-isopropylmalate dehydratase</fullName>
        <ecNumber evidence="5">4.2.1.33</ecNumber>
    </recommendedName>
</protein>
<keyword evidence="6" id="KW-0432">Leucine biosynthesis</keyword>
<dbReference type="AlphaFoldDB" id="G5JDH8"/>
<evidence type="ECO:0000259" key="14">
    <source>
        <dbReference type="Pfam" id="PF00330"/>
    </source>
</evidence>
<evidence type="ECO:0000256" key="1">
    <source>
        <dbReference type="ARBA" id="ARBA00000491"/>
    </source>
</evidence>
<dbReference type="EC" id="4.2.1.33" evidence="5"/>
<dbReference type="InterPro" id="IPR036008">
    <property type="entry name" value="Aconitase_4Fe-4S_dom"/>
</dbReference>
<gene>
    <name evidence="15" type="ORF">CWATWH0003_5471a1</name>
</gene>
<dbReference type="PANTHER" id="PTHR43822:SF9">
    <property type="entry name" value="3-ISOPROPYLMALATE DEHYDRATASE"/>
    <property type="match status" value="1"/>
</dbReference>
<feature type="non-terminal residue" evidence="15">
    <location>
        <position position="111"/>
    </location>
</feature>
<dbReference type="GO" id="GO:0009098">
    <property type="term" value="P:L-leucine biosynthetic process"/>
    <property type="evidence" value="ECO:0007669"/>
    <property type="project" value="UniProtKB-KW"/>
</dbReference>
<dbReference type="Proteomes" id="UP000003477">
    <property type="component" value="Unassembled WGS sequence"/>
</dbReference>
<keyword evidence="8" id="KW-0028">Amino-acid biosynthesis</keyword>
<evidence type="ECO:0000256" key="13">
    <source>
        <dbReference type="ARBA" id="ARBA00023304"/>
    </source>
</evidence>
<evidence type="ECO:0000256" key="11">
    <source>
        <dbReference type="ARBA" id="ARBA00023014"/>
    </source>
</evidence>
<dbReference type="GO" id="GO:0046872">
    <property type="term" value="F:metal ion binding"/>
    <property type="evidence" value="ECO:0007669"/>
    <property type="project" value="UniProtKB-KW"/>
</dbReference>
<evidence type="ECO:0000256" key="7">
    <source>
        <dbReference type="ARBA" id="ARBA00022485"/>
    </source>
</evidence>
<dbReference type="EMBL" id="AESD01000849">
    <property type="protein sequence ID" value="EHJ09768.1"/>
    <property type="molecule type" value="Genomic_DNA"/>
</dbReference>
<dbReference type="SUPFAM" id="SSF53732">
    <property type="entry name" value="Aconitase iron-sulfur domain"/>
    <property type="match status" value="1"/>
</dbReference>
<comment type="cofactor">
    <cofactor evidence="2">
        <name>[4Fe-4S] cluster</name>
        <dbReference type="ChEBI" id="CHEBI:49883"/>
    </cofactor>
</comment>
<evidence type="ECO:0000256" key="12">
    <source>
        <dbReference type="ARBA" id="ARBA00023239"/>
    </source>
</evidence>
<keyword evidence="9" id="KW-0479">Metal-binding</keyword>
<organism evidence="15 16">
    <name type="scientific">Crocosphaera watsonii WH 0003</name>
    <dbReference type="NCBI Taxonomy" id="423471"/>
    <lineage>
        <taxon>Bacteria</taxon>
        <taxon>Bacillati</taxon>
        <taxon>Cyanobacteriota</taxon>
        <taxon>Cyanophyceae</taxon>
        <taxon>Oscillatoriophycideae</taxon>
        <taxon>Chroococcales</taxon>
        <taxon>Aphanothecaceae</taxon>
        <taxon>Crocosphaera</taxon>
    </lineage>
</organism>
<sequence>MSKGTLFDKVWDTHTVQILPSGQTQLFIGLHLIHEVTSPQAFAMLRERGLKVMYPDRTVATVDHIVPTENQARPFVDTLAEEMIQALENSTKDNGIRFYNIGSGSQGVVHV</sequence>
<accession>G5JDH8</accession>
<comment type="catalytic activity">
    <reaction evidence="1">
        <text>(2R,3S)-3-isopropylmalate = (2S)-2-isopropylmalate</text>
        <dbReference type="Rhea" id="RHEA:32287"/>
        <dbReference type="ChEBI" id="CHEBI:1178"/>
        <dbReference type="ChEBI" id="CHEBI:35121"/>
        <dbReference type="EC" id="4.2.1.33"/>
    </reaction>
</comment>
<dbReference type="InterPro" id="IPR015931">
    <property type="entry name" value="Acnase/IPM_dHydase_lsu_aba_1/3"/>
</dbReference>
<evidence type="ECO:0000256" key="5">
    <source>
        <dbReference type="ARBA" id="ARBA00011998"/>
    </source>
</evidence>
<evidence type="ECO:0000256" key="2">
    <source>
        <dbReference type="ARBA" id="ARBA00001966"/>
    </source>
</evidence>
<evidence type="ECO:0000256" key="3">
    <source>
        <dbReference type="ARBA" id="ARBA00002695"/>
    </source>
</evidence>
<dbReference type="InterPro" id="IPR001030">
    <property type="entry name" value="Acoase/IPM_deHydtase_lsu_aba"/>
</dbReference>
<evidence type="ECO:0000256" key="10">
    <source>
        <dbReference type="ARBA" id="ARBA00023004"/>
    </source>
</evidence>
<evidence type="ECO:0000256" key="8">
    <source>
        <dbReference type="ARBA" id="ARBA00022605"/>
    </source>
</evidence>
<dbReference type="GO" id="GO:0051539">
    <property type="term" value="F:4 iron, 4 sulfur cluster binding"/>
    <property type="evidence" value="ECO:0007669"/>
    <property type="project" value="UniProtKB-KW"/>
</dbReference>